<dbReference type="EMBL" id="CAJFDH010000006">
    <property type="protein sequence ID" value="CAD5230463.1"/>
    <property type="molecule type" value="Genomic_DNA"/>
</dbReference>
<dbReference type="EMBL" id="CAJFCW020000006">
    <property type="protein sequence ID" value="CAG9127767.1"/>
    <property type="molecule type" value="Genomic_DNA"/>
</dbReference>
<evidence type="ECO:0000313" key="3">
    <source>
        <dbReference type="Proteomes" id="UP000614601"/>
    </source>
</evidence>
<proteinExistence type="predicted"/>
<evidence type="ECO:0000313" key="2">
    <source>
        <dbReference type="EMBL" id="CAD5230463.1"/>
    </source>
</evidence>
<evidence type="ECO:0000256" key="1">
    <source>
        <dbReference type="SAM" id="MobiDB-lite"/>
    </source>
</evidence>
<reference evidence="2" key="1">
    <citation type="submission" date="2020-09" db="EMBL/GenBank/DDBJ databases">
        <authorList>
            <person name="Kikuchi T."/>
        </authorList>
    </citation>
    <scope>NUCLEOTIDE SEQUENCE</scope>
    <source>
        <strain evidence="2">SH1</strain>
    </source>
</reference>
<gene>
    <name evidence="2" type="ORF">BOKJ2_LOCUS14148</name>
</gene>
<sequence length="269" mass="31080">MGCRLSSYAKPETVNEADQDNASGAQQHQNSSVEQGDYVDGVDISHVSNIRVTLYGNSSELNVYAYTTSIEDPTIVFRGAYHVIIEKLKMCLKRKRKFIFYIWLFDECVWSPPSVNAMANLFLNTLPAIKDLVLCGCLTNMNVQFIDFYRKLHPIVECLLINNPTIVRFLIDLQLKSLTVVSNLDFIRRFELFTHTRTLFGTFERMMNWNQGKLNTTIVYKVFYNGQVNKELARRMTVYIGYKCSYENAFVRLEASMSNVNLIMEVHNK</sequence>
<organism evidence="2 3">
    <name type="scientific">Bursaphelenchus okinawaensis</name>
    <dbReference type="NCBI Taxonomy" id="465554"/>
    <lineage>
        <taxon>Eukaryota</taxon>
        <taxon>Metazoa</taxon>
        <taxon>Ecdysozoa</taxon>
        <taxon>Nematoda</taxon>
        <taxon>Chromadorea</taxon>
        <taxon>Rhabditida</taxon>
        <taxon>Tylenchina</taxon>
        <taxon>Tylenchomorpha</taxon>
        <taxon>Aphelenchoidea</taxon>
        <taxon>Aphelenchoididae</taxon>
        <taxon>Bursaphelenchus</taxon>
    </lineage>
</organism>
<keyword evidence="3" id="KW-1185">Reference proteome</keyword>
<name>A0A811LTU5_9BILA</name>
<dbReference type="AlphaFoldDB" id="A0A811LTU5"/>
<comment type="caution">
    <text evidence="2">The sequence shown here is derived from an EMBL/GenBank/DDBJ whole genome shotgun (WGS) entry which is preliminary data.</text>
</comment>
<dbReference type="Proteomes" id="UP000614601">
    <property type="component" value="Unassembled WGS sequence"/>
</dbReference>
<feature type="compositionally biased region" description="Polar residues" evidence="1">
    <location>
        <begin position="20"/>
        <end position="33"/>
    </location>
</feature>
<dbReference type="Proteomes" id="UP000783686">
    <property type="component" value="Unassembled WGS sequence"/>
</dbReference>
<accession>A0A811LTU5</accession>
<feature type="region of interest" description="Disordered" evidence="1">
    <location>
        <begin position="1"/>
        <end position="33"/>
    </location>
</feature>
<protein>
    <submittedName>
        <fullName evidence="2">Uncharacterized protein</fullName>
    </submittedName>
</protein>